<dbReference type="Proteomes" id="UP001219525">
    <property type="component" value="Unassembled WGS sequence"/>
</dbReference>
<evidence type="ECO:0000256" key="7">
    <source>
        <dbReference type="ARBA" id="ARBA00022723"/>
    </source>
</evidence>
<dbReference type="InterPro" id="IPR002401">
    <property type="entry name" value="Cyt_P450_E_grp-I"/>
</dbReference>
<dbReference type="PRINTS" id="PR00463">
    <property type="entry name" value="EP450I"/>
</dbReference>
<evidence type="ECO:0000256" key="8">
    <source>
        <dbReference type="ARBA" id="ARBA00022989"/>
    </source>
</evidence>
<evidence type="ECO:0000256" key="11">
    <source>
        <dbReference type="ARBA" id="ARBA00023033"/>
    </source>
</evidence>
<keyword evidence="10 13" id="KW-0408">Iron</keyword>
<dbReference type="GO" id="GO:0016020">
    <property type="term" value="C:membrane"/>
    <property type="evidence" value="ECO:0007669"/>
    <property type="project" value="UniProtKB-SubCell"/>
</dbReference>
<dbReference type="SUPFAM" id="SSF48264">
    <property type="entry name" value="Cytochrome P450"/>
    <property type="match status" value="1"/>
</dbReference>
<keyword evidence="15" id="KW-1185">Reference proteome</keyword>
<dbReference type="Gene3D" id="1.10.630.10">
    <property type="entry name" value="Cytochrome P450"/>
    <property type="match status" value="1"/>
</dbReference>
<proteinExistence type="inferred from homology"/>
<keyword evidence="11" id="KW-0503">Monooxygenase</keyword>
<keyword evidence="8" id="KW-1133">Transmembrane helix</keyword>
<sequence>MNYTVTTVSAALTAVLALSWIVRRRSNRDIRTIVGPPSPSWIFGNMLQQLLSPSYGDYEFKWRKAYGSVYRIKGCLGQDRLMVSDPTAVQYLVNCPSFHYPRSLEALLRSVYGAKSIIARRLGGDHHKQLRAWMNPAFAAAAVRQYQPVFARVAQRITERIDDCETLSIDMCPLLSDASLSSISEVVFGCPVEDLSADLVESTFQIVHLSSNQSASQILFDAISNLLPGWILRHAVYLPIKHFRVVRTQLHLANREGWRLVREKTEAAKQGLETGGDLYSVLLNSDKSNSGRLREEDVVAQTSLLMVAGHDTAAKTLAFGLIELAQNAQFQESLRAEIHAALGTGRDSEHIPYDSMPLLNAFIKETLRMYPALPISDRRALKDEVIPLSESIVTTAGKQLDRVHIRKGEVVSIAIASYQRLMESRWGDDADKFRPARWLDGTVYQGEAIGPYANLFSFLGGPRTCLGWRFAIFEMQVFLCELVGKFSFSLPKDYYPRVKIANLLLPTDSHGNKGALLEVKRVL</sequence>
<evidence type="ECO:0000256" key="1">
    <source>
        <dbReference type="ARBA" id="ARBA00001971"/>
    </source>
</evidence>
<organism evidence="14 15">
    <name type="scientific">Mycena pura</name>
    <dbReference type="NCBI Taxonomy" id="153505"/>
    <lineage>
        <taxon>Eukaryota</taxon>
        <taxon>Fungi</taxon>
        <taxon>Dikarya</taxon>
        <taxon>Basidiomycota</taxon>
        <taxon>Agaricomycotina</taxon>
        <taxon>Agaricomycetes</taxon>
        <taxon>Agaricomycetidae</taxon>
        <taxon>Agaricales</taxon>
        <taxon>Marasmiineae</taxon>
        <taxon>Mycenaceae</taxon>
        <taxon>Mycena</taxon>
    </lineage>
</organism>
<evidence type="ECO:0000256" key="5">
    <source>
        <dbReference type="ARBA" id="ARBA00022617"/>
    </source>
</evidence>
<reference evidence="14" key="1">
    <citation type="submission" date="2023-03" db="EMBL/GenBank/DDBJ databases">
        <title>Massive genome expansion in bonnet fungi (Mycena s.s.) driven by repeated elements and novel gene families across ecological guilds.</title>
        <authorList>
            <consortium name="Lawrence Berkeley National Laboratory"/>
            <person name="Harder C.B."/>
            <person name="Miyauchi S."/>
            <person name="Viragh M."/>
            <person name="Kuo A."/>
            <person name="Thoen E."/>
            <person name="Andreopoulos B."/>
            <person name="Lu D."/>
            <person name="Skrede I."/>
            <person name="Drula E."/>
            <person name="Henrissat B."/>
            <person name="Morin E."/>
            <person name="Kohler A."/>
            <person name="Barry K."/>
            <person name="LaButti K."/>
            <person name="Morin E."/>
            <person name="Salamov A."/>
            <person name="Lipzen A."/>
            <person name="Mereny Z."/>
            <person name="Hegedus B."/>
            <person name="Baldrian P."/>
            <person name="Stursova M."/>
            <person name="Weitz H."/>
            <person name="Taylor A."/>
            <person name="Grigoriev I.V."/>
            <person name="Nagy L.G."/>
            <person name="Martin F."/>
            <person name="Kauserud H."/>
        </authorList>
    </citation>
    <scope>NUCLEOTIDE SEQUENCE</scope>
    <source>
        <strain evidence="14">9144</strain>
    </source>
</reference>
<accession>A0AAD6Y1Y7</accession>
<keyword evidence="9" id="KW-0560">Oxidoreductase</keyword>
<keyword evidence="6" id="KW-0812">Transmembrane</keyword>
<comment type="caution">
    <text evidence="14">The sequence shown here is derived from an EMBL/GenBank/DDBJ whole genome shotgun (WGS) entry which is preliminary data.</text>
</comment>
<gene>
    <name evidence="14" type="ORF">GGX14DRAFT_507171</name>
</gene>
<keyword evidence="7 13" id="KW-0479">Metal-binding</keyword>
<dbReference type="GO" id="GO:0020037">
    <property type="term" value="F:heme binding"/>
    <property type="evidence" value="ECO:0007669"/>
    <property type="project" value="InterPro"/>
</dbReference>
<comment type="similarity">
    <text evidence="4">Belongs to the cytochrome P450 family.</text>
</comment>
<name>A0AAD6Y1Y7_9AGAR</name>
<dbReference type="GO" id="GO:0004497">
    <property type="term" value="F:monooxygenase activity"/>
    <property type="evidence" value="ECO:0007669"/>
    <property type="project" value="UniProtKB-KW"/>
</dbReference>
<dbReference type="AlphaFoldDB" id="A0AAD6Y1Y7"/>
<dbReference type="EMBL" id="JARJCW010000144">
    <property type="protein sequence ID" value="KAJ7190727.1"/>
    <property type="molecule type" value="Genomic_DNA"/>
</dbReference>
<dbReference type="InterPro" id="IPR050121">
    <property type="entry name" value="Cytochrome_P450_monoxygenase"/>
</dbReference>
<evidence type="ECO:0000256" key="6">
    <source>
        <dbReference type="ARBA" id="ARBA00022692"/>
    </source>
</evidence>
<evidence type="ECO:0000256" key="13">
    <source>
        <dbReference type="PIRSR" id="PIRSR602401-1"/>
    </source>
</evidence>
<comment type="subcellular location">
    <subcellularLocation>
        <location evidence="2">Membrane</location>
    </subcellularLocation>
</comment>
<dbReference type="GO" id="GO:0005506">
    <property type="term" value="F:iron ion binding"/>
    <property type="evidence" value="ECO:0007669"/>
    <property type="project" value="InterPro"/>
</dbReference>
<evidence type="ECO:0000313" key="15">
    <source>
        <dbReference type="Proteomes" id="UP001219525"/>
    </source>
</evidence>
<dbReference type="Pfam" id="PF00067">
    <property type="entry name" value="p450"/>
    <property type="match status" value="1"/>
</dbReference>
<dbReference type="PANTHER" id="PTHR24305">
    <property type="entry name" value="CYTOCHROME P450"/>
    <property type="match status" value="1"/>
</dbReference>
<dbReference type="InterPro" id="IPR036396">
    <property type="entry name" value="Cyt_P450_sf"/>
</dbReference>
<comment type="pathway">
    <text evidence="3">Secondary metabolite biosynthesis; terpenoid biosynthesis.</text>
</comment>
<keyword evidence="5 13" id="KW-0349">Heme</keyword>
<feature type="binding site" description="axial binding residue" evidence="13">
    <location>
        <position position="465"/>
    </location>
    <ligand>
        <name>heme</name>
        <dbReference type="ChEBI" id="CHEBI:30413"/>
    </ligand>
    <ligandPart>
        <name>Fe</name>
        <dbReference type="ChEBI" id="CHEBI:18248"/>
    </ligandPart>
</feature>
<evidence type="ECO:0000313" key="14">
    <source>
        <dbReference type="EMBL" id="KAJ7190727.1"/>
    </source>
</evidence>
<evidence type="ECO:0000256" key="9">
    <source>
        <dbReference type="ARBA" id="ARBA00023002"/>
    </source>
</evidence>
<evidence type="ECO:0000256" key="2">
    <source>
        <dbReference type="ARBA" id="ARBA00004370"/>
    </source>
</evidence>
<evidence type="ECO:0000256" key="10">
    <source>
        <dbReference type="ARBA" id="ARBA00023004"/>
    </source>
</evidence>
<dbReference type="GO" id="GO:0016705">
    <property type="term" value="F:oxidoreductase activity, acting on paired donors, with incorporation or reduction of molecular oxygen"/>
    <property type="evidence" value="ECO:0007669"/>
    <property type="project" value="InterPro"/>
</dbReference>
<comment type="cofactor">
    <cofactor evidence="1 13">
        <name>heme</name>
        <dbReference type="ChEBI" id="CHEBI:30413"/>
    </cofactor>
</comment>
<dbReference type="InterPro" id="IPR001128">
    <property type="entry name" value="Cyt_P450"/>
</dbReference>
<keyword evidence="12" id="KW-0472">Membrane</keyword>
<evidence type="ECO:0000256" key="3">
    <source>
        <dbReference type="ARBA" id="ARBA00004721"/>
    </source>
</evidence>
<dbReference type="PRINTS" id="PR00385">
    <property type="entry name" value="P450"/>
</dbReference>
<protein>
    <submittedName>
        <fullName evidence="14">Cytochrome P450</fullName>
    </submittedName>
</protein>
<evidence type="ECO:0000256" key="12">
    <source>
        <dbReference type="ARBA" id="ARBA00023136"/>
    </source>
</evidence>
<evidence type="ECO:0000256" key="4">
    <source>
        <dbReference type="ARBA" id="ARBA00010617"/>
    </source>
</evidence>
<dbReference type="PANTHER" id="PTHR24305:SF166">
    <property type="entry name" value="CYTOCHROME P450 12A4, MITOCHONDRIAL-RELATED"/>
    <property type="match status" value="1"/>
</dbReference>